<dbReference type="EMBL" id="JAPDFR010000008">
    <property type="protein sequence ID" value="KAK0384161.1"/>
    <property type="molecule type" value="Genomic_DNA"/>
</dbReference>
<feature type="compositionally biased region" description="Low complexity" evidence="1">
    <location>
        <begin position="200"/>
        <end position="212"/>
    </location>
</feature>
<proteinExistence type="predicted"/>
<dbReference type="AlphaFoldDB" id="A0AA39GBS8"/>
<feature type="region of interest" description="Disordered" evidence="1">
    <location>
        <begin position="171"/>
        <end position="216"/>
    </location>
</feature>
<reference evidence="2" key="1">
    <citation type="submission" date="2022-10" db="EMBL/GenBank/DDBJ databases">
        <title>Determination and structural analysis of whole genome sequence of Sarocladium strictum F4-1.</title>
        <authorList>
            <person name="Hu L."/>
            <person name="Jiang Y."/>
        </authorList>
    </citation>
    <scope>NUCLEOTIDE SEQUENCE</scope>
    <source>
        <strain evidence="2">F4-1</strain>
    </source>
</reference>
<sequence>MEAVATAITFGTALAQLAVVSVRLKRLWDEVADIPEKIQDLLAEVEHVRLLFADMQTSIQDPAYPNLPLSFWTGPLMQQSLDRANRALSALELEAEDLSCRLRTKKNGLGRKLVAIRGLMNKEKIQVLENKLRRSVDLLWKSYDLASRRLMAETLHRRITQSIRAEILHHGSTGREPQPETVSIGREIQDSSASCRDSRPVTMSTRSTSTPRTPRDASAYARHRVYRLCLSTWWSTTVWELCAAPQPGWNYGLRIYNIVSEDSAIMRAIKEKNTNAVVQLFRSKQASPFDRDEWNNSLLQRATFASPSMELCSTLIEWGLDEAIHTTSSQLNSPFVLLSADVFDVVYPDPEYRKLLEHFWSLQPDNDDFVEEIDSSIDILSDVLPNFFDFSFPIRAFKIRIAVFNHYSNRCIDSTWITKDGRVLPDHVQQSADSGACLVHTAAISIGICESRTQKIQDGYGWSDGSPTDLTKFSRSVLLASSSSLLHAYEPDTFEIWAGSPLIWLLAGALYGLLVESEDCPAEKMQTRTLTVQRKALQGAIHAWLSSLKNVNIPLLTYGRRERDILRTDDSYCGSFDSDSPMMGVRNPLDQMSYAQPWLEVTYEPLLPIWIIDLKVGAEPEEWELIWVFEFEAMARDFWELIEQKPTLMPCSWVD</sequence>
<accession>A0AA39GBS8</accession>
<dbReference type="Proteomes" id="UP001175261">
    <property type="component" value="Unassembled WGS sequence"/>
</dbReference>
<evidence type="ECO:0008006" key="4">
    <source>
        <dbReference type="Google" id="ProtNLM"/>
    </source>
</evidence>
<organism evidence="2 3">
    <name type="scientific">Sarocladium strictum</name>
    <name type="common">Black bundle disease fungus</name>
    <name type="synonym">Acremonium strictum</name>
    <dbReference type="NCBI Taxonomy" id="5046"/>
    <lineage>
        <taxon>Eukaryota</taxon>
        <taxon>Fungi</taxon>
        <taxon>Dikarya</taxon>
        <taxon>Ascomycota</taxon>
        <taxon>Pezizomycotina</taxon>
        <taxon>Sordariomycetes</taxon>
        <taxon>Hypocreomycetidae</taxon>
        <taxon>Hypocreales</taxon>
        <taxon>Sarocladiaceae</taxon>
        <taxon>Sarocladium</taxon>
    </lineage>
</organism>
<keyword evidence="3" id="KW-1185">Reference proteome</keyword>
<protein>
    <recommendedName>
        <fullName evidence="4">Fungal N-terminal domain-containing protein</fullName>
    </recommendedName>
</protein>
<name>A0AA39GBS8_SARSR</name>
<evidence type="ECO:0000313" key="3">
    <source>
        <dbReference type="Proteomes" id="UP001175261"/>
    </source>
</evidence>
<evidence type="ECO:0000313" key="2">
    <source>
        <dbReference type="EMBL" id="KAK0384161.1"/>
    </source>
</evidence>
<comment type="caution">
    <text evidence="2">The sequence shown here is derived from an EMBL/GenBank/DDBJ whole genome shotgun (WGS) entry which is preliminary data.</text>
</comment>
<gene>
    <name evidence="2" type="ORF">NLU13_8250</name>
</gene>
<evidence type="ECO:0000256" key="1">
    <source>
        <dbReference type="SAM" id="MobiDB-lite"/>
    </source>
</evidence>